<dbReference type="AlphaFoldDB" id="A0A2K3KKC1"/>
<dbReference type="Gene3D" id="2.40.70.10">
    <property type="entry name" value="Acid Proteases"/>
    <property type="match status" value="1"/>
</dbReference>
<comment type="caution">
    <text evidence="1">The sequence shown here is derived from an EMBL/GenBank/DDBJ whole genome shotgun (WGS) entry which is preliminary data.</text>
</comment>
<feature type="non-terminal residue" evidence="1">
    <location>
        <position position="168"/>
    </location>
</feature>
<organism evidence="1 2">
    <name type="scientific">Trifolium pratense</name>
    <name type="common">Red clover</name>
    <dbReference type="NCBI Taxonomy" id="57577"/>
    <lineage>
        <taxon>Eukaryota</taxon>
        <taxon>Viridiplantae</taxon>
        <taxon>Streptophyta</taxon>
        <taxon>Embryophyta</taxon>
        <taxon>Tracheophyta</taxon>
        <taxon>Spermatophyta</taxon>
        <taxon>Magnoliopsida</taxon>
        <taxon>eudicotyledons</taxon>
        <taxon>Gunneridae</taxon>
        <taxon>Pentapetalae</taxon>
        <taxon>rosids</taxon>
        <taxon>fabids</taxon>
        <taxon>Fabales</taxon>
        <taxon>Fabaceae</taxon>
        <taxon>Papilionoideae</taxon>
        <taxon>50 kb inversion clade</taxon>
        <taxon>NPAAA clade</taxon>
        <taxon>Hologalegina</taxon>
        <taxon>IRL clade</taxon>
        <taxon>Trifolieae</taxon>
        <taxon>Trifolium</taxon>
    </lineage>
</organism>
<name>A0A2K3KKC1_TRIPR</name>
<dbReference type="PANTHER" id="PTHR15503">
    <property type="entry name" value="LDOC1 RELATED"/>
    <property type="match status" value="1"/>
</dbReference>
<reference evidence="1 2" key="2">
    <citation type="journal article" date="2017" name="Front. Plant Sci.">
        <title>Gene Classification and Mining of Molecular Markers Useful in Red Clover (Trifolium pratense) Breeding.</title>
        <authorList>
            <person name="Istvanek J."/>
            <person name="Dluhosova J."/>
            <person name="Dluhos P."/>
            <person name="Patkova L."/>
            <person name="Nedelnik J."/>
            <person name="Repkova J."/>
        </authorList>
    </citation>
    <scope>NUCLEOTIDE SEQUENCE [LARGE SCALE GENOMIC DNA]</scope>
    <source>
        <strain evidence="2">cv. Tatra</strain>
        <tissue evidence="1">Young leaves</tissue>
    </source>
</reference>
<evidence type="ECO:0000313" key="1">
    <source>
        <dbReference type="EMBL" id="PNX66755.1"/>
    </source>
</evidence>
<dbReference type="EMBL" id="ASHM01099935">
    <property type="protein sequence ID" value="PNX66755.1"/>
    <property type="molecule type" value="Genomic_DNA"/>
</dbReference>
<sequence length="168" mass="19040">MSGRMEIETPANGSVTTRFVCRDCPVTVFGRHFGMDLVCIQLSGIDVIFAMNWLIFNRVHINCCEKTVVFPKSEESLYLMSEKEVVESLKEHLEMYALFASLKLEGGVKMEKLSVVCEFPYVFPEDVSDVPPEREVEFTIDLVSGTIPISMAPYRMSASELNELKKQL</sequence>
<gene>
    <name evidence="1" type="ORF">L195_g055262</name>
</gene>
<reference evidence="1 2" key="1">
    <citation type="journal article" date="2014" name="Am. J. Bot.">
        <title>Genome assembly and annotation for red clover (Trifolium pratense; Fabaceae).</title>
        <authorList>
            <person name="Istvanek J."/>
            <person name="Jaros M."/>
            <person name="Krenek A."/>
            <person name="Repkova J."/>
        </authorList>
    </citation>
    <scope>NUCLEOTIDE SEQUENCE [LARGE SCALE GENOMIC DNA]</scope>
    <source>
        <strain evidence="2">cv. Tatra</strain>
        <tissue evidence="1">Young leaves</tissue>
    </source>
</reference>
<dbReference type="InterPro" id="IPR032567">
    <property type="entry name" value="RTL1-rel"/>
</dbReference>
<dbReference type="InterPro" id="IPR021109">
    <property type="entry name" value="Peptidase_aspartic_dom_sf"/>
</dbReference>
<evidence type="ECO:0000313" key="2">
    <source>
        <dbReference type="Proteomes" id="UP000236291"/>
    </source>
</evidence>
<protein>
    <submittedName>
        <fullName evidence="1">Cellular nucleic acid-binding protein</fullName>
    </submittedName>
</protein>
<proteinExistence type="predicted"/>
<dbReference type="Proteomes" id="UP000236291">
    <property type="component" value="Unassembled WGS sequence"/>
</dbReference>
<accession>A0A2K3KKC1</accession>
<dbReference type="PANTHER" id="PTHR15503:SF45">
    <property type="entry name" value="RNA-DIRECTED DNA POLYMERASE HOMOLOG"/>
    <property type="match status" value="1"/>
</dbReference>
<dbReference type="Pfam" id="PF08284">
    <property type="entry name" value="RVP_2"/>
    <property type="match status" value="1"/>
</dbReference>